<gene>
    <name evidence="2" type="ORF">Ciccas_010909</name>
</gene>
<reference evidence="2 3" key="1">
    <citation type="submission" date="2024-11" db="EMBL/GenBank/DDBJ databases">
        <title>Adaptive evolution of stress response genes in parasites aligns with host niche diversity.</title>
        <authorList>
            <person name="Hahn C."/>
            <person name="Resl P."/>
        </authorList>
    </citation>
    <scope>NUCLEOTIDE SEQUENCE [LARGE SCALE GENOMIC DNA]</scope>
    <source>
        <strain evidence="2">EGGRZ-B1_66</strain>
        <tissue evidence="2">Body</tissue>
    </source>
</reference>
<dbReference type="Gene3D" id="1.10.405.10">
    <property type="entry name" value="Guanine Nucleotide Dissociation Inhibitor, domain 1"/>
    <property type="match status" value="1"/>
</dbReference>
<dbReference type="Proteomes" id="UP001626550">
    <property type="component" value="Unassembled WGS sequence"/>
</dbReference>
<accession>A0ABD2PUT4</accession>
<organism evidence="2 3">
    <name type="scientific">Cichlidogyrus casuarinus</name>
    <dbReference type="NCBI Taxonomy" id="1844966"/>
    <lineage>
        <taxon>Eukaryota</taxon>
        <taxon>Metazoa</taxon>
        <taxon>Spiralia</taxon>
        <taxon>Lophotrochozoa</taxon>
        <taxon>Platyhelminthes</taxon>
        <taxon>Monogenea</taxon>
        <taxon>Monopisthocotylea</taxon>
        <taxon>Dactylogyridea</taxon>
        <taxon>Ancyrocephalidae</taxon>
        <taxon>Cichlidogyrus</taxon>
    </lineage>
</organism>
<dbReference type="Pfam" id="PF00996">
    <property type="entry name" value="GDI"/>
    <property type="match status" value="2"/>
</dbReference>
<dbReference type="Gene3D" id="3.30.519.10">
    <property type="entry name" value="Guanine Nucleotide Dissociation Inhibitor, domain 2"/>
    <property type="match status" value="1"/>
</dbReference>
<evidence type="ECO:0008006" key="4">
    <source>
        <dbReference type="Google" id="ProtNLM"/>
    </source>
</evidence>
<dbReference type="InterPro" id="IPR036188">
    <property type="entry name" value="FAD/NAD-bd_sf"/>
</dbReference>
<comment type="similarity">
    <text evidence="1">Belongs to the Rab GDI family.</text>
</comment>
<evidence type="ECO:0000256" key="1">
    <source>
        <dbReference type="ARBA" id="ARBA00005593"/>
    </source>
</evidence>
<dbReference type="InterPro" id="IPR018203">
    <property type="entry name" value="GDP_dissociation_inhibitor"/>
</dbReference>
<evidence type="ECO:0000313" key="2">
    <source>
        <dbReference type="EMBL" id="KAL3310527.1"/>
    </source>
</evidence>
<comment type="caution">
    <text evidence="2">The sequence shown here is derived from an EMBL/GenBank/DDBJ whole genome shotgun (WGS) entry which is preliminary data.</text>
</comment>
<dbReference type="PANTHER" id="PTHR11787">
    <property type="entry name" value="RAB GDP-DISSOCIATION INHIBITOR"/>
    <property type="match status" value="1"/>
</dbReference>
<dbReference type="PRINTS" id="PR00891">
    <property type="entry name" value="RABGDIREP"/>
</dbReference>
<proteinExistence type="inferred from homology"/>
<sequence>MDFPNDMDVLVVGTSMVETLLASSLSVVGASVLLIDRNAHYGGMMSSLNYPDLPDFVKTPESNSATEQKFTFQPPETCHDITDFEEKWFTKLYSSDRANEMPTFPTNMDLMNSAISTFSQDNLGTGLNSNDTSHSELPLSTESEELLVLPEVDGLSLMNESSEESTASDSKTSISRLQAMQKSTVLQYMRRMEFDIMPKLLLCESVTLDATLRSDIGRYMTFRFVNNLLSYQPKSAQESTEGASSCVVEVPVCRKDIFTSKIISLRQKRTLGAFLEWGLKLNSSECSIYQTFQNQPLHLLLAQQFNQDEFTQKIVISHILMCPPDVLTETAVVKMRQLLQSMNKFGPFPYLIPMYGSADFPMAYARLAAVFAAVTCLSVNYSDISVNKDNNNRRYKIMLTNGATVYADFVLLGSDYIPRPLKQPYMDKWVLRAVFVVLGSLSTSSKHFSSQVSLLPFPNLIHSGLYTQFIPYLIHKSFENIQGNDHLMGVCQACAVANQRIDSVSGCFSEMVDALFVTGDGVGDYKKPRLLHAMYFQYPVFPDLPVDMLQQHVPGFEHVYVAPSPDASLTLDSCFVSSEKIFNDIFKKRFPQDSGAQDKDRNYASLHAIWDGKFPPKPPKPEQLSQEMEINELVISAPDAQDALAQEQQELA</sequence>
<evidence type="ECO:0000313" key="3">
    <source>
        <dbReference type="Proteomes" id="UP001626550"/>
    </source>
</evidence>
<dbReference type="AlphaFoldDB" id="A0ABD2PUT4"/>
<protein>
    <recommendedName>
        <fullName evidence="4">Rab proteins geranylgeranyltransferase component A</fullName>
    </recommendedName>
</protein>
<name>A0ABD2PUT4_9PLAT</name>
<dbReference type="SUPFAM" id="SSF51905">
    <property type="entry name" value="FAD/NAD(P)-binding domain"/>
    <property type="match status" value="1"/>
</dbReference>
<keyword evidence="3" id="KW-1185">Reference proteome</keyword>
<dbReference type="EMBL" id="JBJKFK010002872">
    <property type="protein sequence ID" value="KAL3310527.1"/>
    <property type="molecule type" value="Genomic_DNA"/>
</dbReference>
<dbReference type="PANTHER" id="PTHR11787:SF4">
    <property type="entry name" value="CHM, RAB ESCORT PROTEIN 1"/>
    <property type="match status" value="1"/>
</dbReference>
<dbReference type="Gene3D" id="3.50.50.60">
    <property type="entry name" value="FAD/NAD(P)-binding domain"/>
    <property type="match status" value="2"/>
</dbReference>